<evidence type="ECO:0000313" key="2">
    <source>
        <dbReference type="Proteomes" id="UP001054837"/>
    </source>
</evidence>
<accession>A0AAV4V7Z9</accession>
<organism evidence="1 2">
    <name type="scientific">Caerostris darwini</name>
    <dbReference type="NCBI Taxonomy" id="1538125"/>
    <lineage>
        <taxon>Eukaryota</taxon>
        <taxon>Metazoa</taxon>
        <taxon>Ecdysozoa</taxon>
        <taxon>Arthropoda</taxon>
        <taxon>Chelicerata</taxon>
        <taxon>Arachnida</taxon>
        <taxon>Araneae</taxon>
        <taxon>Araneomorphae</taxon>
        <taxon>Entelegynae</taxon>
        <taxon>Araneoidea</taxon>
        <taxon>Araneidae</taxon>
        <taxon>Caerostris</taxon>
    </lineage>
</organism>
<name>A0AAV4V7Z9_9ARAC</name>
<gene>
    <name evidence="1" type="ORF">CDAR_209551</name>
</gene>
<protein>
    <submittedName>
        <fullName evidence="1">Uncharacterized protein</fullName>
    </submittedName>
</protein>
<comment type="caution">
    <text evidence="1">The sequence shown here is derived from an EMBL/GenBank/DDBJ whole genome shotgun (WGS) entry which is preliminary data.</text>
</comment>
<reference evidence="1 2" key="1">
    <citation type="submission" date="2021-06" db="EMBL/GenBank/DDBJ databases">
        <title>Caerostris darwini draft genome.</title>
        <authorList>
            <person name="Kono N."/>
            <person name="Arakawa K."/>
        </authorList>
    </citation>
    <scope>NUCLEOTIDE SEQUENCE [LARGE SCALE GENOMIC DNA]</scope>
</reference>
<keyword evidence="2" id="KW-1185">Reference proteome</keyword>
<dbReference type="EMBL" id="BPLQ01012543">
    <property type="protein sequence ID" value="GIY66144.1"/>
    <property type="molecule type" value="Genomic_DNA"/>
</dbReference>
<dbReference type="Proteomes" id="UP001054837">
    <property type="component" value="Unassembled WGS sequence"/>
</dbReference>
<proteinExistence type="predicted"/>
<feature type="non-terminal residue" evidence="1">
    <location>
        <position position="1"/>
    </location>
</feature>
<evidence type="ECO:0000313" key="1">
    <source>
        <dbReference type="EMBL" id="GIY66144.1"/>
    </source>
</evidence>
<sequence length="11" mass="1362">IFNTILYYCVL</sequence>